<comment type="caution">
    <text evidence="1">The sequence shown here is derived from an EMBL/GenBank/DDBJ whole genome shotgun (WGS) entry which is preliminary data.</text>
</comment>
<proteinExistence type="predicted"/>
<dbReference type="Proteomes" id="UP000752696">
    <property type="component" value="Unassembled WGS sequence"/>
</dbReference>
<evidence type="ECO:0000313" key="1">
    <source>
        <dbReference type="EMBL" id="CAD1477161.1"/>
    </source>
</evidence>
<protein>
    <submittedName>
        <fullName evidence="1">Uncharacterized protein</fullName>
    </submittedName>
</protein>
<sequence>DDNEERRRVSRKIITSDFCTAFDTATYIARRRGSAIEQKSRNFETWIFVGK</sequence>
<reference evidence="1" key="1">
    <citation type="submission" date="2020-07" db="EMBL/GenBank/DDBJ databases">
        <authorList>
            <person name="Nazaruddin N."/>
        </authorList>
    </citation>
    <scope>NUCLEOTIDE SEQUENCE</scope>
</reference>
<gene>
    <name evidence="1" type="ORF">MHI_LOCUS712343</name>
</gene>
<feature type="non-terminal residue" evidence="1">
    <location>
        <position position="1"/>
    </location>
</feature>
<dbReference type="EMBL" id="CAJDYZ010009861">
    <property type="protein sequence ID" value="CAD1477161.1"/>
    <property type="molecule type" value="Genomic_DNA"/>
</dbReference>
<dbReference type="AlphaFoldDB" id="A0A6V7HA85"/>
<organism evidence="1 2">
    <name type="scientific">Heterotrigona itama</name>
    <dbReference type="NCBI Taxonomy" id="395501"/>
    <lineage>
        <taxon>Eukaryota</taxon>
        <taxon>Metazoa</taxon>
        <taxon>Ecdysozoa</taxon>
        <taxon>Arthropoda</taxon>
        <taxon>Hexapoda</taxon>
        <taxon>Insecta</taxon>
        <taxon>Pterygota</taxon>
        <taxon>Neoptera</taxon>
        <taxon>Endopterygota</taxon>
        <taxon>Hymenoptera</taxon>
        <taxon>Apocrita</taxon>
        <taxon>Aculeata</taxon>
        <taxon>Apoidea</taxon>
        <taxon>Anthophila</taxon>
        <taxon>Apidae</taxon>
        <taxon>Heterotrigona</taxon>
    </lineage>
</organism>
<evidence type="ECO:0000313" key="2">
    <source>
        <dbReference type="Proteomes" id="UP000752696"/>
    </source>
</evidence>
<keyword evidence="2" id="KW-1185">Reference proteome</keyword>
<name>A0A6V7HA85_9HYME</name>
<feature type="non-terminal residue" evidence="1">
    <location>
        <position position="51"/>
    </location>
</feature>
<accession>A0A6V7HA85</accession>